<dbReference type="PaxDb" id="353153-Q4DFH4"/>
<keyword evidence="3" id="KW-1185">Reference proteome</keyword>
<comment type="caution">
    <text evidence="2">The sequence shown here is derived from an EMBL/GenBank/DDBJ whole genome shotgun (WGS) entry which is preliminary data.</text>
</comment>
<dbReference type="EMBL" id="AAHK01000539">
    <property type="protein sequence ID" value="EAN91271.1"/>
    <property type="molecule type" value="Genomic_DNA"/>
</dbReference>
<protein>
    <submittedName>
        <fullName evidence="2">Uncharacterized protein</fullName>
    </submittedName>
</protein>
<reference evidence="2 3" key="1">
    <citation type="journal article" date="2005" name="Science">
        <title>The genome sequence of Trypanosoma cruzi, etiologic agent of Chagas disease.</title>
        <authorList>
            <person name="El-Sayed N.M."/>
            <person name="Myler P.J."/>
            <person name="Bartholomeu D.C."/>
            <person name="Nilsson D."/>
            <person name="Aggarwal G."/>
            <person name="Tran A.N."/>
            <person name="Ghedin E."/>
            <person name="Worthey E.A."/>
            <person name="Delcher A.L."/>
            <person name="Blandin G."/>
            <person name="Westenberger S.J."/>
            <person name="Caler E."/>
            <person name="Cerqueira G.C."/>
            <person name="Branche C."/>
            <person name="Haas B."/>
            <person name="Anupama A."/>
            <person name="Arner E."/>
            <person name="Aslund L."/>
            <person name="Attipoe P."/>
            <person name="Bontempi E."/>
            <person name="Bringaud F."/>
            <person name="Burton P."/>
            <person name="Cadag E."/>
            <person name="Campbell D.A."/>
            <person name="Carrington M."/>
            <person name="Crabtree J."/>
            <person name="Darban H."/>
            <person name="da Silveira J.F."/>
            <person name="de Jong P."/>
            <person name="Edwards K."/>
            <person name="Englund P.T."/>
            <person name="Fazelina G."/>
            <person name="Feldblyum T."/>
            <person name="Ferella M."/>
            <person name="Frasch A.C."/>
            <person name="Gull K."/>
            <person name="Horn D."/>
            <person name="Hou L."/>
            <person name="Huang Y."/>
            <person name="Kindlund E."/>
            <person name="Klingbeil M."/>
            <person name="Kluge S."/>
            <person name="Koo H."/>
            <person name="Lacerda D."/>
            <person name="Levin M.J."/>
            <person name="Lorenzi H."/>
            <person name="Louie T."/>
            <person name="Machado C.R."/>
            <person name="McCulloch R."/>
            <person name="McKenna A."/>
            <person name="Mizuno Y."/>
            <person name="Mottram J.C."/>
            <person name="Nelson S."/>
            <person name="Ochaya S."/>
            <person name="Osoegawa K."/>
            <person name="Pai G."/>
            <person name="Parsons M."/>
            <person name="Pentony M."/>
            <person name="Pettersson U."/>
            <person name="Pop M."/>
            <person name="Ramirez J.L."/>
            <person name="Rinta J."/>
            <person name="Robertson L."/>
            <person name="Salzberg S.L."/>
            <person name="Sanchez D.O."/>
            <person name="Seyler A."/>
            <person name="Sharma R."/>
            <person name="Shetty J."/>
            <person name="Simpson A.J."/>
            <person name="Sisk E."/>
            <person name="Tammi M.T."/>
            <person name="Tarleton R."/>
            <person name="Teixeira S."/>
            <person name="Van Aken S."/>
            <person name="Vogt C."/>
            <person name="Ward P.N."/>
            <person name="Wickstead B."/>
            <person name="Wortman J."/>
            <person name="White O."/>
            <person name="Fraser C.M."/>
            <person name="Stuart K.D."/>
            <person name="Andersson B."/>
        </authorList>
    </citation>
    <scope>NUCLEOTIDE SEQUENCE [LARGE SCALE GENOMIC DNA]</scope>
    <source>
        <strain evidence="2 3">CL Brener</strain>
    </source>
</reference>
<proteinExistence type="predicted"/>
<dbReference type="InParanoid" id="Q4DFH4"/>
<feature type="region of interest" description="Disordered" evidence="1">
    <location>
        <begin position="91"/>
        <end position="116"/>
    </location>
</feature>
<sequence length="116" mass="13017">MPDLRLLRSCLTSMWRWTCRTQVHSSENCVPLPPPTLLRNARTWWPSATACVRHQSDNSCTALQLEEDMLLEPSLNLFGWAPKRAFLPSHATSLGQQSTAQTSLTPTRSSGLLWAP</sequence>
<gene>
    <name evidence="2" type="ORF">Tc00.1047053511587.10</name>
</gene>
<dbReference type="RefSeq" id="XP_813122.1">
    <property type="nucleotide sequence ID" value="XM_808029.1"/>
</dbReference>
<evidence type="ECO:0000256" key="1">
    <source>
        <dbReference type="SAM" id="MobiDB-lite"/>
    </source>
</evidence>
<evidence type="ECO:0000313" key="2">
    <source>
        <dbReference type="EMBL" id="EAN91271.1"/>
    </source>
</evidence>
<dbReference type="KEGG" id="tcr:511587.10"/>
<name>Q4DFH4_TRYCC</name>
<evidence type="ECO:0000313" key="3">
    <source>
        <dbReference type="Proteomes" id="UP000002296"/>
    </source>
</evidence>
<dbReference type="Proteomes" id="UP000002296">
    <property type="component" value="Unassembled WGS sequence"/>
</dbReference>
<accession>Q4DFH4</accession>
<dbReference type="GeneID" id="3544458"/>
<dbReference type="AlphaFoldDB" id="Q4DFH4"/>
<organism evidence="2 3">
    <name type="scientific">Trypanosoma cruzi (strain CL Brener)</name>
    <dbReference type="NCBI Taxonomy" id="353153"/>
    <lineage>
        <taxon>Eukaryota</taxon>
        <taxon>Discoba</taxon>
        <taxon>Euglenozoa</taxon>
        <taxon>Kinetoplastea</taxon>
        <taxon>Metakinetoplastina</taxon>
        <taxon>Trypanosomatida</taxon>
        <taxon>Trypanosomatidae</taxon>
        <taxon>Trypanosoma</taxon>
        <taxon>Schizotrypanum</taxon>
    </lineage>
</organism>
<feature type="compositionally biased region" description="Polar residues" evidence="1">
    <location>
        <begin position="91"/>
        <end position="110"/>
    </location>
</feature>